<keyword evidence="3" id="KW-1185">Reference proteome</keyword>
<protein>
    <recommendedName>
        <fullName evidence="1">VanZ-like domain-containing protein</fullName>
    </recommendedName>
</protein>
<evidence type="ECO:0000313" key="2">
    <source>
        <dbReference type="EMBL" id="ANX03684.1"/>
    </source>
</evidence>
<reference evidence="3" key="1">
    <citation type="submission" date="2016-03" db="EMBL/GenBank/DDBJ databases">
        <title>Complete genome sequence of Solimmundus cernigliae, representing a novel lineage of polycyclic aromatic hydrocarbon degraders within the Gammaproteobacteria.</title>
        <authorList>
            <person name="Singleton D.R."/>
            <person name="Dickey A.N."/>
            <person name="Scholl E.H."/>
            <person name="Wright F.A."/>
            <person name="Aitken M.D."/>
        </authorList>
    </citation>
    <scope>NUCLEOTIDE SEQUENCE [LARGE SCALE GENOMIC DNA]</scope>
    <source>
        <strain evidence="3">TR3.2</strain>
    </source>
</reference>
<dbReference type="NCBIfam" id="NF037970">
    <property type="entry name" value="vanZ_1"/>
    <property type="match status" value="1"/>
</dbReference>
<dbReference type="EMBL" id="CP014671">
    <property type="protein sequence ID" value="ANX03684.1"/>
    <property type="molecule type" value="Genomic_DNA"/>
</dbReference>
<proteinExistence type="predicted"/>
<accession>A0A1B1YSA2</accession>
<evidence type="ECO:0000259" key="1">
    <source>
        <dbReference type="Pfam" id="PF04892"/>
    </source>
</evidence>
<dbReference type="KEGG" id="gbi:PG2T_05395"/>
<dbReference type="AlphaFoldDB" id="A0A1B1YSA2"/>
<dbReference type="Proteomes" id="UP000092952">
    <property type="component" value="Chromosome"/>
</dbReference>
<feature type="domain" description="VanZ-like" evidence="1">
    <location>
        <begin position="38"/>
        <end position="101"/>
    </location>
</feature>
<dbReference type="InParanoid" id="A0A1B1YSA2"/>
<name>A0A1B1YSA2_9GAMM</name>
<organism evidence="2 3">
    <name type="scientific">Immundisolibacter cernigliae</name>
    <dbReference type="NCBI Taxonomy" id="1810504"/>
    <lineage>
        <taxon>Bacteria</taxon>
        <taxon>Pseudomonadati</taxon>
        <taxon>Pseudomonadota</taxon>
        <taxon>Gammaproteobacteria</taxon>
        <taxon>Immundisolibacterales</taxon>
        <taxon>Immundisolibacteraceae</taxon>
        <taxon>Immundisolibacter</taxon>
    </lineage>
</organism>
<sequence>MVAIFFTSSLSGAAPDGLLSRVPSALHDPLHIPAYALLAATLCLALPRNRGWRTALLVGILTLGYGLFDEWHQSFVPGRQVSIADLGRDALGCALGLWLTRRLWSVRATAPVPLRVRGDC</sequence>
<gene>
    <name evidence="2" type="ORF">PG2T_05395</name>
</gene>
<dbReference type="Pfam" id="PF04892">
    <property type="entry name" value="VanZ"/>
    <property type="match status" value="1"/>
</dbReference>
<dbReference type="STRING" id="1810504.PG2T_05395"/>
<evidence type="ECO:0000313" key="3">
    <source>
        <dbReference type="Proteomes" id="UP000092952"/>
    </source>
</evidence>
<dbReference type="InterPro" id="IPR006976">
    <property type="entry name" value="VanZ-like"/>
</dbReference>